<evidence type="ECO:0008006" key="3">
    <source>
        <dbReference type="Google" id="ProtNLM"/>
    </source>
</evidence>
<organism evidence="1 2">
    <name type="scientific">Engystomops pustulosus</name>
    <name type="common">Tungara frog</name>
    <name type="synonym">Physalaemus pustulosus</name>
    <dbReference type="NCBI Taxonomy" id="76066"/>
    <lineage>
        <taxon>Eukaryota</taxon>
        <taxon>Metazoa</taxon>
        <taxon>Chordata</taxon>
        <taxon>Craniata</taxon>
        <taxon>Vertebrata</taxon>
        <taxon>Euteleostomi</taxon>
        <taxon>Amphibia</taxon>
        <taxon>Batrachia</taxon>
        <taxon>Anura</taxon>
        <taxon>Neobatrachia</taxon>
        <taxon>Hyloidea</taxon>
        <taxon>Leptodactylidae</taxon>
        <taxon>Leiuperinae</taxon>
        <taxon>Engystomops</taxon>
    </lineage>
</organism>
<protein>
    <recommendedName>
        <fullName evidence="3">Secreted protein</fullName>
    </recommendedName>
</protein>
<name>A0AAV6ZE41_ENGPU</name>
<comment type="caution">
    <text evidence="1">The sequence shown here is derived from an EMBL/GenBank/DDBJ whole genome shotgun (WGS) entry which is preliminary data.</text>
</comment>
<evidence type="ECO:0000313" key="1">
    <source>
        <dbReference type="EMBL" id="KAG8545612.1"/>
    </source>
</evidence>
<accession>A0AAV6ZE41</accession>
<gene>
    <name evidence="1" type="ORF">GDO81_020589</name>
</gene>
<dbReference type="AlphaFoldDB" id="A0AAV6ZE41"/>
<reference evidence="1" key="1">
    <citation type="thesis" date="2020" institute="ProQuest LLC" country="789 East Eisenhower Parkway, Ann Arbor, MI, USA">
        <title>Comparative Genomics and Chromosome Evolution.</title>
        <authorList>
            <person name="Mudd A.B."/>
        </authorList>
    </citation>
    <scope>NUCLEOTIDE SEQUENCE</scope>
    <source>
        <strain evidence="1">237g6f4</strain>
        <tissue evidence="1">Blood</tissue>
    </source>
</reference>
<dbReference type="Proteomes" id="UP000824782">
    <property type="component" value="Unassembled WGS sequence"/>
</dbReference>
<proteinExistence type="predicted"/>
<dbReference type="EMBL" id="WNYA01001518">
    <property type="protein sequence ID" value="KAG8545612.1"/>
    <property type="molecule type" value="Genomic_DNA"/>
</dbReference>
<sequence length="90" mass="9429">MSCDPARRIMFTASCSIALIGSDCTRAALLRVCLVLMGGGSGGESSISTFVCESVPCASSTKDVWLCSIVWSSVSRCSCACPLVFFGMFP</sequence>
<evidence type="ECO:0000313" key="2">
    <source>
        <dbReference type="Proteomes" id="UP000824782"/>
    </source>
</evidence>
<keyword evidence="2" id="KW-1185">Reference proteome</keyword>